<dbReference type="AlphaFoldDB" id="A0A1Q5Q2C6"/>
<reference evidence="2" key="1">
    <citation type="submission" date="2016-12" db="EMBL/GenBank/DDBJ databases">
        <authorList>
            <person name="Meng X."/>
        </authorList>
    </citation>
    <scope>NUCLEOTIDE SEQUENCE [LARGE SCALE GENOMIC DNA]</scope>
    <source>
        <strain evidence="2">DSM 19116</strain>
    </source>
</reference>
<dbReference type="SUPFAM" id="SSF56399">
    <property type="entry name" value="ADP-ribosylation"/>
    <property type="match status" value="1"/>
</dbReference>
<dbReference type="Pfam" id="PF06108">
    <property type="entry name" value="DUF952"/>
    <property type="match status" value="1"/>
</dbReference>
<dbReference type="EMBL" id="MQVR01000041">
    <property type="protein sequence ID" value="OKL53770.1"/>
    <property type="molecule type" value="Genomic_DNA"/>
</dbReference>
<dbReference type="RefSeq" id="WP_073716787.1">
    <property type="nucleotide sequence ID" value="NZ_MQVR01000041.1"/>
</dbReference>
<dbReference type="Gene3D" id="3.20.170.20">
    <property type="entry name" value="Protein of unknown function DUF952"/>
    <property type="match status" value="1"/>
</dbReference>
<gene>
    <name evidence="1" type="ORF">BSZ39_07755</name>
</gene>
<proteinExistence type="predicted"/>
<dbReference type="OrthoDB" id="5638018at2"/>
<accession>A0A1Q5Q2C6</accession>
<protein>
    <recommendedName>
        <fullName evidence="3">DUF952 domain-containing protein</fullName>
    </recommendedName>
</protein>
<dbReference type="PANTHER" id="PTHR34129">
    <property type="entry name" value="BLR1139 PROTEIN"/>
    <property type="match status" value="1"/>
</dbReference>
<dbReference type="Proteomes" id="UP000185628">
    <property type="component" value="Unassembled WGS sequence"/>
</dbReference>
<evidence type="ECO:0000313" key="1">
    <source>
        <dbReference type="EMBL" id="OKL53770.1"/>
    </source>
</evidence>
<dbReference type="PANTHER" id="PTHR34129:SF1">
    <property type="entry name" value="DUF952 DOMAIN-CONTAINING PROTEIN"/>
    <property type="match status" value="1"/>
</dbReference>
<organism evidence="1 2">
    <name type="scientific">Bowdeniella nasicola</name>
    <dbReference type="NCBI Taxonomy" id="208480"/>
    <lineage>
        <taxon>Bacteria</taxon>
        <taxon>Bacillati</taxon>
        <taxon>Actinomycetota</taxon>
        <taxon>Actinomycetes</taxon>
        <taxon>Actinomycetales</taxon>
        <taxon>Actinomycetaceae</taxon>
        <taxon>Bowdeniella</taxon>
    </lineage>
</organism>
<name>A0A1Q5Q2C6_9ACTO</name>
<evidence type="ECO:0000313" key="2">
    <source>
        <dbReference type="Proteomes" id="UP000185628"/>
    </source>
</evidence>
<keyword evidence="2" id="KW-1185">Reference proteome</keyword>
<dbReference type="InterPro" id="IPR009297">
    <property type="entry name" value="DUF952"/>
</dbReference>
<sequence>MIYHLAEPADWEQAHDSGAYDSSTRGIRLEQQGFIHACKDHDQLKRVAQTIYADKPQLLLLTMDEEKLEAAGLEVRYEPGDSRDPNSEVFPHIYGGAIPLDLIECERYQA</sequence>
<comment type="caution">
    <text evidence="1">The sequence shown here is derived from an EMBL/GenBank/DDBJ whole genome shotgun (WGS) entry which is preliminary data.</text>
</comment>
<evidence type="ECO:0008006" key="3">
    <source>
        <dbReference type="Google" id="ProtNLM"/>
    </source>
</evidence>